<keyword evidence="6 7" id="KW-0472">Membrane</keyword>
<evidence type="ECO:0000256" key="7">
    <source>
        <dbReference type="SAM" id="Phobius"/>
    </source>
</evidence>
<feature type="transmembrane region" description="Helical" evidence="7">
    <location>
        <begin position="363"/>
        <end position="382"/>
    </location>
</feature>
<dbReference type="SMART" id="SM01080">
    <property type="entry name" value="CHASE2"/>
    <property type="match status" value="1"/>
</dbReference>
<keyword evidence="5 7" id="KW-1133">Transmembrane helix</keyword>
<dbReference type="Pfam" id="PF00211">
    <property type="entry name" value="Guanylate_cyc"/>
    <property type="match status" value="1"/>
</dbReference>
<dbReference type="Gene3D" id="3.30.70.1230">
    <property type="entry name" value="Nucleotide cyclase"/>
    <property type="match status" value="1"/>
</dbReference>
<protein>
    <submittedName>
        <fullName evidence="9">Adenylate/guanylate cyclase</fullName>
    </submittedName>
</protein>
<proteinExistence type="inferred from homology"/>
<evidence type="ECO:0000256" key="1">
    <source>
        <dbReference type="ARBA" id="ARBA00004196"/>
    </source>
</evidence>
<dbReference type="PROSITE" id="PS50125">
    <property type="entry name" value="GUANYLATE_CYCLASE_2"/>
    <property type="match status" value="1"/>
</dbReference>
<dbReference type="FunFam" id="3.30.70.1230:FF:000016">
    <property type="entry name" value="Adenylate/guanylate cyclase domain-containing protein"/>
    <property type="match status" value="1"/>
</dbReference>
<dbReference type="Pfam" id="PF05226">
    <property type="entry name" value="CHASE2"/>
    <property type="match status" value="1"/>
</dbReference>
<dbReference type="InterPro" id="IPR001054">
    <property type="entry name" value="A/G_cyclase"/>
</dbReference>
<comment type="subcellular location">
    <subcellularLocation>
        <location evidence="1">Cell envelope</location>
    </subcellularLocation>
</comment>
<dbReference type="InterPro" id="IPR050697">
    <property type="entry name" value="Adenylyl/Guanylyl_Cyclase_3/4"/>
</dbReference>
<dbReference type="KEGG" id="mgm:Mmc1_1858"/>
<dbReference type="eggNOG" id="COG4252">
    <property type="taxonomic scope" value="Bacteria"/>
</dbReference>
<evidence type="ECO:0000256" key="6">
    <source>
        <dbReference type="ARBA" id="ARBA00023136"/>
    </source>
</evidence>
<evidence type="ECO:0000256" key="2">
    <source>
        <dbReference type="ARBA" id="ARBA00005381"/>
    </source>
</evidence>
<dbReference type="InterPro" id="IPR007890">
    <property type="entry name" value="CHASE2"/>
</dbReference>
<reference evidence="10" key="1">
    <citation type="journal article" date="2009" name="Appl. Environ. Microbiol.">
        <title>Complete genome sequence of the chemolithoautotrophic marine magnetotactic coccus strain MC-1.</title>
        <authorList>
            <person name="Schubbe S."/>
            <person name="Williams T.J."/>
            <person name="Xie G."/>
            <person name="Kiss H.E."/>
            <person name="Brettin T.S."/>
            <person name="Martinez D."/>
            <person name="Ross C.A."/>
            <person name="Schuler D."/>
            <person name="Cox B.L."/>
            <person name="Nealson K.H."/>
            <person name="Bazylinski D.A."/>
        </authorList>
    </citation>
    <scope>NUCLEOTIDE SEQUENCE [LARGE SCALE GENOMIC DNA]</scope>
    <source>
        <strain evidence="10">ATCC BAA-1437 / JCM 17883 / MC-1</strain>
    </source>
</reference>
<dbReference type="SMART" id="SM00044">
    <property type="entry name" value="CYCc"/>
    <property type="match status" value="1"/>
</dbReference>
<dbReference type="EMBL" id="CP000471">
    <property type="protein sequence ID" value="ABK44366.1"/>
    <property type="molecule type" value="Genomic_DNA"/>
</dbReference>
<dbReference type="GO" id="GO:0004016">
    <property type="term" value="F:adenylate cyclase activity"/>
    <property type="evidence" value="ECO:0007669"/>
    <property type="project" value="UniProtKB-ARBA"/>
</dbReference>
<dbReference type="HOGENOM" id="CLU_000445_85_1_5"/>
<gene>
    <name evidence="9" type="ordered locus">Mmc1_1858</name>
</gene>
<keyword evidence="4 7" id="KW-0812">Transmembrane</keyword>
<dbReference type="SUPFAM" id="SSF55073">
    <property type="entry name" value="Nucleotide cyclase"/>
    <property type="match status" value="1"/>
</dbReference>
<evidence type="ECO:0000313" key="10">
    <source>
        <dbReference type="Proteomes" id="UP000002586"/>
    </source>
</evidence>
<evidence type="ECO:0000259" key="8">
    <source>
        <dbReference type="PROSITE" id="PS50125"/>
    </source>
</evidence>
<dbReference type="CDD" id="cd07302">
    <property type="entry name" value="CHD"/>
    <property type="match status" value="1"/>
</dbReference>
<evidence type="ECO:0000256" key="3">
    <source>
        <dbReference type="ARBA" id="ARBA00022475"/>
    </source>
</evidence>
<feature type="transmembrane region" description="Helical" evidence="7">
    <location>
        <begin position="389"/>
        <end position="409"/>
    </location>
</feature>
<dbReference type="PANTHER" id="PTHR43081:SF1">
    <property type="entry name" value="ADENYLATE CYCLASE, TERMINAL-DIFFERENTIATION SPECIFIC"/>
    <property type="match status" value="1"/>
</dbReference>
<evidence type="ECO:0000256" key="5">
    <source>
        <dbReference type="ARBA" id="ARBA00022989"/>
    </source>
</evidence>
<feature type="domain" description="Guanylate cyclase" evidence="8">
    <location>
        <begin position="479"/>
        <end position="611"/>
    </location>
</feature>
<dbReference type="InterPro" id="IPR029787">
    <property type="entry name" value="Nucleotide_cyclase"/>
</dbReference>
<dbReference type="GO" id="GO:0035556">
    <property type="term" value="P:intracellular signal transduction"/>
    <property type="evidence" value="ECO:0007669"/>
    <property type="project" value="InterPro"/>
</dbReference>
<feature type="transmembrane region" description="Helical" evidence="7">
    <location>
        <begin position="415"/>
        <end position="438"/>
    </location>
</feature>
<reference evidence="9 10" key="2">
    <citation type="journal article" date="2012" name="Int. J. Syst. Evol. Microbiol.">
        <title>Magnetococcus marinus gen. nov., sp. nov., a marine, magnetotactic bacterium that represents a novel lineage (Magnetococcaceae fam. nov.; Magnetococcales ord. nov.) at the base of the Alphaproteobacteria.</title>
        <authorList>
            <person name="Bazylinski D.A."/>
            <person name="Williams T.J."/>
            <person name="Lefevre C.T."/>
            <person name="Berg R.J."/>
            <person name="Zhang C.L."/>
            <person name="Bowser S.S."/>
            <person name="Dean A.J."/>
            <person name="Beveridge T.J."/>
        </authorList>
    </citation>
    <scope>NUCLEOTIDE SEQUENCE [LARGE SCALE GENOMIC DNA]</scope>
    <source>
        <strain evidence="10">ATCC BAA-1437 / JCM 17883 / MC-1</strain>
    </source>
</reference>
<dbReference type="OrthoDB" id="9789782at2"/>
<accession>A0L8S3</accession>
<dbReference type="GO" id="GO:0030313">
    <property type="term" value="C:cell envelope"/>
    <property type="evidence" value="ECO:0007669"/>
    <property type="project" value="UniProtKB-SubCell"/>
</dbReference>
<keyword evidence="3" id="KW-1003">Cell membrane</keyword>
<comment type="similarity">
    <text evidence="2">Belongs to the adenylyl cyclase class-3 family.</text>
</comment>
<organism evidence="9 10">
    <name type="scientific">Magnetococcus marinus (strain ATCC BAA-1437 / JCM 17883 / MC-1)</name>
    <dbReference type="NCBI Taxonomy" id="156889"/>
    <lineage>
        <taxon>Bacteria</taxon>
        <taxon>Pseudomonadati</taxon>
        <taxon>Pseudomonadota</taxon>
        <taxon>Magnetococcia</taxon>
        <taxon>Magnetococcales</taxon>
        <taxon>Magnetococcaceae</taxon>
        <taxon>Magnetococcus</taxon>
    </lineage>
</organism>
<dbReference type="eggNOG" id="COG2114">
    <property type="taxonomic scope" value="Bacteria"/>
</dbReference>
<evidence type="ECO:0000313" key="9">
    <source>
        <dbReference type="EMBL" id="ABK44366.1"/>
    </source>
</evidence>
<sequence length="734" mass="81552">MEKIKKTIWFRYAGSFLLVLIFLLLSLNIIPSTLFVQLDHQIYDTQLRTTMPGRLESQIVILDVDERSLARVGRWPWPRNQLAQLVNTLFDQYQINSLGFDFVFAEEDKAGGLEVLEHLATGPLKDFPLFQTTFAKLRPTLLHDTIFARALTDRPVVMGYYFKQRNDKGGQSGQLPPPLATLDKLEAQQFPGMQPESFGANLQILQNQAREGGFFDNPLVDQDGVFRRVPLLQVHNGGIYGSLALNLLRTALGTPTLSISPTGDAIWLDDGAFRIPVDRDMAVLVPYMGPQGSFPYISAADVLEGRVAQDKLEGRIVLMGTTAPGLLDLRSTPVQHVYPGVEIHANIIAGIMDGRIKSRPAEMFLIELSALLVLGILLTLLLPRLSPMLGTLLTASSLAAVVVATLLTWQKGMVMHVGLLLSLTILLYIYHMAYGFFVESRSKRQISKTFGQYIPSELVDEMTASGSDVSIGGESRTMTVLFSDVRSFTTISEGLKPDELTSLMNSFLTPMTRVIHENRGTIDKYMGDAIMAFWGAPLHDPEHTRHAVRSAFQMIEAMQALSVAFKAKGWPELKIGVGINTGTMNVGNMGSEFRMAYTVLGDAVNLGSRLEGLTKQYGVDIILGQGSKAEVVDLVCRELDLVRVKGKAEPIAIYEPVGFTSEVDEARLSELEQYHQALSLYRQQQWQEAEALLTALQTAEPSRMIYQIYLDRIAHFKVEPPDELWDGVFTHTSK</sequence>
<dbReference type="AlphaFoldDB" id="A0L8S3"/>
<evidence type="ECO:0000256" key="4">
    <source>
        <dbReference type="ARBA" id="ARBA00022692"/>
    </source>
</evidence>
<name>A0L8S3_MAGMM</name>
<dbReference type="GO" id="GO:0006171">
    <property type="term" value="P:cAMP biosynthetic process"/>
    <property type="evidence" value="ECO:0007669"/>
    <property type="project" value="TreeGrafter"/>
</dbReference>
<dbReference type="RefSeq" id="WP_011713510.1">
    <property type="nucleotide sequence ID" value="NC_008576.1"/>
</dbReference>
<dbReference type="PANTHER" id="PTHR43081">
    <property type="entry name" value="ADENYLATE CYCLASE, TERMINAL-DIFFERENTIATION SPECIFIC-RELATED"/>
    <property type="match status" value="1"/>
</dbReference>
<keyword evidence="10" id="KW-1185">Reference proteome</keyword>
<dbReference type="STRING" id="156889.Mmc1_1858"/>
<dbReference type="Proteomes" id="UP000002586">
    <property type="component" value="Chromosome"/>
</dbReference>